<gene>
    <name evidence="1" type="ORF">GCM10008018_68890</name>
</gene>
<dbReference type="EMBL" id="BMHE01000074">
    <property type="protein sequence ID" value="GGA14170.1"/>
    <property type="molecule type" value="Genomic_DNA"/>
</dbReference>
<reference evidence="2" key="1">
    <citation type="journal article" date="2019" name="Int. J. Syst. Evol. Microbiol.">
        <title>The Global Catalogue of Microorganisms (GCM) 10K type strain sequencing project: providing services to taxonomists for standard genome sequencing and annotation.</title>
        <authorList>
            <consortium name="The Broad Institute Genomics Platform"/>
            <consortium name="The Broad Institute Genome Sequencing Center for Infectious Disease"/>
            <person name="Wu L."/>
            <person name="Ma J."/>
        </authorList>
    </citation>
    <scope>NUCLEOTIDE SEQUENCE [LARGE SCALE GENOMIC DNA]</scope>
    <source>
        <strain evidence="2">CGMCC 1.15043</strain>
    </source>
</reference>
<protein>
    <submittedName>
        <fullName evidence="1">Uncharacterized protein</fullName>
    </submittedName>
</protein>
<evidence type="ECO:0000313" key="2">
    <source>
        <dbReference type="Proteomes" id="UP000615455"/>
    </source>
</evidence>
<dbReference type="Proteomes" id="UP000615455">
    <property type="component" value="Unassembled WGS sequence"/>
</dbReference>
<evidence type="ECO:0000313" key="1">
    <source>
        <dbReference type="EMBL" id="GGA14170.1"/>
    </source>
</evidence>
<comment type="caution">
    <text evidence="1">The sequence shown here is derived from an EMBL/GenBank/DDBJ whole genome shotgun (WGS) entry which is preliminary data.</text>
</comment>
<name>A0ABQ1FHL8_9BACL</name>
<accession>A0ABQ1FHL8</accession>
<proteinExistence type="predicted"/>
<organism evidence="1 2">
    <name type="scientific">Paenibacillus marchantiophytorum</name>
    <dbReference type="NCBI Taxonomy" id="1619310"/>
    <lineage>
        <taxon>Bacteria</taxon>
        <taxon>Bacillati</taxon>
        <taxon>Bacillota</taxon>
        <taxon>Bacilli</taxon>
        <taxon>Bacillales</taxon>
        <taxon>Paenibacillaceae</taxon>
        <taxon>Paenibacillus</taxon>
    </lineage>
</organism>
<sequence length="67" mass="8183">MYWKQYVETLAIFTLEELYSYINNSYVSKVVIYRLLGDYEIPYKRNFLKTRTISAFCAEDYRAQNIY</sequence>
<keyword evidence="2" id="KW-1185">Reference proteome</keyword>